<comment type="similarity">
    <text evidence="3">Belongs to the major facilitator superfamily.</text>
</comment>
<dbReference type="PROSITE" id="PS50850">
    <property type="entry name" value="MFS"/>
    <property type="match status" value="1"/>
</dbReference>
<dbReference type="SUPFAM" id="SSF103473">
    <property type="entry name" value="MFS general substrate transporter"/>
    <property type="match status" value="1"/>
</dbReference>
<feature type="transmembrane region" description="Helical" evidence="9">
    <location>
        <begin position="478"/>
        <end position="498"/>
    </location>
</feature>
<dbReference type="FunFam" id="1.20.1250.20:FF:000082">
    <property type="entry name" value="MFS multidrug transporter, putative"/>
    <property type="match status" value="1"/>
</dbReference>
<feature type="compositionally biased region" description="Polar residues" evidence="8">
    <location>
        <begin position="30"/>
        <end position="44"/>
    </location>
</feature>
<evidence type="ECO:0000256" key="8">
    <source>
        <dbReference type="SAM" id="MobiDB-lite"/>
    </source>
</evidence>
<feature type="transmembrane region" description="Helical" evidence="9">
    <location>
        <begin position="207"/>
        <end position="227"/>
    </location>
</feature>
<feature type="transmembrane region" description="Helical" evidence="9">
    <location>
        <begin position="341"/>
        <end position="365"/>
    </location>
</feature>
<evidence type="ECO:0000256" key="1">
    <source>
        <dbReference type="ARBA" id="ARBA00004141"/>
    </source>
</evidence>
<dbReference type="EMBL" id="MU839033">
    <property type="protein sequence ID" value="KAK1762843.1"/>
    <property type="molecule type" value="Genomic_DNA"/>
</dbReference>
<dbReference type="CDD" id="cd17323">
    <property type="entry name" value="MFS_Tpo1_MDR_like"/>
    <property type="match status" value="1"/>
</dbReference>
<keyword evidence="4" id="KW-1003">Cell membrane</keyword>
<dbReference type="InterPro" id="IPR020846">
    <property type="entry name" value="MFS_dom"/>
</dbReference>
<evidence type="ECO:0000256" key="7">
    <source>
        <dbReference type="ARBA" id="ARBA00023136"/>
    </source>
</evidence>
<dbReference type="PANTHER" id="PTHR23502">
    <property type="entry name" value="MAJOR FACILITATOR SUPERFAMILY"/>
    <property type="match status" value="1"/>
</dbReference>
<comment type="caution">
    <text evidence="11">The sequence shown here is derived from an EMBL/GenBank/DDBJ whole genome shotgun (WGS) entry which is preliminary data.</text>
</comment>
<dbReference type="Pfam" id="PF07690">
    <property type="entry name" value="MFS_1"/>
    <property type="match status" value="1"/>
</dbReference>
<sequence length="515" mass="56312">MTTQGAHEPQNGGGLEFELARLENGAQRPKSPSITDPETAASNSQDHDQEHGNEQTPAAWNWDEDPYNPYNWPNKKKLLQLFMLSTAAFTASIGTSLPSSAHSEFQHEFGVTTTQSILPVSMYVFALGLGPVVGGPLSETMGRYPVYLMSMPLGALFTLGAGFTNNFGALCFLRFLAGFWFSPSLALAPGTITETYKPAQRAIPSTIFILMPFLGPGLGPVIGSFVVNRKGWRWTQWTLIFFATVAILAALAAGETYHPILKRRRAKQLGLPVPKQQPLKSRVGMFLTIALIRPLHMMVTEPIVGLICLYVACEFATLFTFFAAVPFIFSSVYGFGIEQQGLVFISIVVGCFLGALTVLICNVLLYLPQSRRHLSHKTPPEYRLYPAMIGSIGLPLGLFWLAWTARSDISWASPAVAIVPFAWGNLCVFVSTIQYTSDVYHGSTVASAASANSFARYGLAGAFPLFTIQMYTTLGIGWATSLLGFIAVALMPVPWAFFRWGKGLRARSKYETADV</sequence>
<keyword evidence="5 9" id="KW-0812">Transmembrane</keyword>
<keyword evidence="7 9" id="KW-0472">Membrane</keyword>
<keyword evidence="12" id="KW-1185">Reference proteome</keyword>
<dbReference type="Proteomes" id="UP001244011">
    <property type="component" value="Unassembled WGS sequence"/>
</dbReference>
<evidence type="ECO:0000256" key="4">
    <source>
        <dbReference type="ARBA" id="ARBA00022475"/>
    </source>
</evidence>
<feature type="transmembrane region" description="Helical" evidence="9">
    <location>
        <begin position="117"/>
        <end position="137"/>
    </location>
</feature>
<feature type="transmembrane region" description="Helical" evidence="9">
    <location>
        <begin position="409"/>
        <end position="433"/>
    </location>
</feature>
<dbReference type="GO" id="GO:0000297">
    <property type="term" value="F:spermine transmembrane transporter activity"/>
    <property type="evidence" value="ECO:0007669"/>
    <property type="project" value="TreeGrafter"/>
</dbReference>
<dbReference type="PANTHER" id="PTHR23502:SF38">
    <property type="entry name" value="POLYAMINE TRANSPORTER 4"/>
    <property type="match status" value="1"/>
</dbReference>
<feature type="region of interest" description="Disordered" evidence="8">
    <location>
        <begin position="1"/>
        <end position="63"/>
    </location>
</feature>
<dbReference type="GeneID" id="85306241"/>
<evidence type="ECO:0000313" key="12">
    <source>
        <dbReference type="Proteomes" id="UP001244011"/>
    </source>
</evidence>
<dbReference type="RefSeq" id="XP_060279056.1">
    <property type="nucleotide sequence ID" value="XM_060423054.1"/>
</dbReference>
<evidence type="ECO:0000256" key="3">
    <source>
        <dbReference type="ARBA" id="ARBA00008335"/>
    </source>
</evidence>
<dbReference type="InterPro" id="IPR036259">
    <property type="entry name" value="MFS_trans_sf"/>
</dbReference>
<feature type="transmembrane region" description="Helical" evidence="9">
    <location>
        <begin position="303"/>
        <end position="329"/>
    </location>
</feature>
<keyword evidence="6 9" id="KW-1133">Transmembrane helix</keyword>
<accession>A0AAJ0BSZ8</accession>
<name>A0AAJ0BSZ8_9PEZI</name>
<organism evidence="11 12">
    <name type="scientific">Phialemonium atrogriseum</name>
    <dbReference type="NCBI Taxonomy" id="1093897"/>
    <lineage>
        <taxon>Eukaryota</taxon>
        <taxon>Fungi</taxon>
        <taxon>Dikarya</taxon>
        <taxon>Ascomycota</taxon>
        <taxon>Pezizomycotina</taxon>
        <taxon>Sordariomycetes</taxon>
        <taxon>Sordariomycetidae</taxon>
        <taxon>Cephalothecales</taxon>
        <taxon>Cephalothecaceae</taxon>
        <taxon>Phialemonium</taxon>
    </lineage>
</organism>
<feature type="transmembrane region" description="Helical" evidence="9">
    <location>
        <begin position="385"/>
        <end position="403"/>
    </location>
</feature>
<gene>
    <name evidence="11" type="ORF">QBC33DRAFT_255794</name>
</gene>
<protein>
    <submittedName>
        <fullName evidence="11">Major facilitator superfamily transporter</fullName>
    </submittedName>
</protein>
<dbReference type="Gene3D" id="1.20.1250.20">
    <property type="entry name" value="MFS general substrate transporter like domains"/>
    <property type="match status" value="1"/>
</dbReference>
<dbReference type="GO" id="GO:0005886">
    <property type="term" value="C:plasma membrane"/>
    <property type="evidence" value="ECO:0007669"/>
    <property type="project" value="UniProtKB-SubCell"/>
</dbReference>
<feature type="domain" description="Major facilitator superfamily (MFS) profile" evidence="10">
    <location>
        <begin position="80"/>
        <end position="515"/>
    </location>
</feature>
<dbReference type="InterPro" id="IPR011701">
    <property type="entry name" value="MFS"/>
</dbReference>
<evidence type="ECO:0000256" key="2">
    <source>
        <dbReference type="ARBA" id="ARBA00004236"/>
    </source>
</evidence>
<feature type="transmembrane region" description="Helical" evidence="9">
    <location>
        <begin position="239"/>
        <end position="257"/>
    </location>
</feature>
<evidence type="ECO:0000256" key="5">
    <source>
        <dbReference type="ARBA" id="ARBA00022692"/>
    </source>
</evidence>
<reference evidence="11" key="1">
    <citation type="submission" date="2023-06" db="EMBL/GenBank/DDBJ databases">
        <title>Genome-scale phylogeny and comparative genomics of the fungal order Sordariales.</title>
        <authorList>
            <consortium name="Lawrence Berkeley National Laboratory"/>
            <person name="Hensen N."/>
            <person name="Bonometti L."/>
            <person name="Westerberg I."/>
            <person name="Brannstrom I.O."/>
            <person name="Guillou S."/>
            <person name="Cros-Aarteil S."/>
            <person name="Calhoun S."/>
            <person name="Haridas S."/>
            <person name="Kuo A."/>
            <person name="Mondo S."/>
            <person name="Pangilinan J."/>
            <person name="Riley R."/>
            <person name="Labutti K."/>
            <person name="Andreopoulos B."/>
            <person name="Lipzen A."/>
            <person name="Chen C."/>
            <person name="Yanf M."/>
            <person name="Daum C."/>
            <person name="Ng V."/>
            <person name="Clum A."/>
            <person name="Steindorff A."/>
            <person name="Ohm R."/>
            <person name="Martin F."/>
            <person name="Silar P."/>
            <person name="Natvig D."/>
            <person name="Lalanne C."/>
            <person name="Gautier V."/>
            <person name="Ament-Velasquez S.L."/>
            <person name="Kruys A."/>
            <person name="Hutchinson M.I."/>
            <person name="Powell A.J."/>
            <person name="Barry K."/>
            <person name="Miller A.N."/>
            <person name="Grigoriev I.V."/>
            <person name="Debuchy R."/>
            <person name="Gladieux P."/>
            <person name="Thoren M.H."/>
            <person name="Johannesson H."/>
        </authorList>
    </citation>
    <scope>NUCLEOTIDE SEQUENCE</scope>
    <source>
        <strain evidence="11">8032-3</strain>
    </source>
</reference>
<dbReference type="AlphaFoldDB" id="A0AAJ0BSZ8"/>
<feature type="transmembrane region" description="Helical" evidence="9">
    <location>
        <begin position="454"/>
        <end position="472"/>
    </location>
</feature>
<feature type="transmembrane region" description="Helical" evidence="9">
    <location>
        <begin position="78"/>
        <end position="97"/>
    </location>
</feature>
<comment type="subcellular location">
    <subcellularLocation>
        <location evidence="2">Cell membrane</location>
    </subcellularLocation>
    <subcellularLocation>
        <location evidence="1">Membrane</location>
        <topology evidence="1">Multi-pass membrane protein</topology>
    </subcellularLocation>
</comment>
<evidence type="ECO:0000313" key="11">
    <source>
        <dbReference type="EMBL" id="KAK1762843.1"/>
    </source>
</evidence>
<evidence type="ECO:0000256" key="6">
    <source>
        <dbReference type="ARBA" id="ARBA00022989"/>
    </source>
</evidence>
<feature type="transmembrane region" description="Helical" evidence="9">
    <location>
        <begin position="144"/>
        <end position="161"/>
    </location>
</feature>
<feature type="transmembrane region" description="Helical" evidence="9">
    <location>
        <begin position="167"/>
        <end position="187"/>
    </location>
</feature>
<evidence type="ECO:0000256" key="9">
    <source>
        <dbReference type="SAM" id="Phobius"/>
    </source>
</evidence>
<evidence type="ECO:0000259" key="10">
    <source>
        <dbReference type="PROSITE" id="PS50850"/>
    </source>
</evidence>
<proteinExistence type="inferred from homology"/>
<dbReference type="GO" id="GO:0015606">
    <property type="term" value="F:spermidine transmembrane transporter activity"/>
    <property type="evidence" value="ECO:0007669"/>
    <property type="project" value="TreeGrafter"/>
</dbReference>